<dbReference type="Proteomes" id="UP000198641">
    <property type="component" value="Unassembled WGS sequence"/>
</dbReference>
<accession>A0A1G7T8I8</accession>
<dbReference type="STRING" id="284577.SAMN05216571_10964"/>
<dbReference type="InterPro" id="IPR008503">
    <property type="entry name" value="Asp_endopeptidase"/>
</dbReference>
<protein>
    <submittedName>
        <fullName evidence="3">Uncharacterized conserved protein</fullName>
    </submittedName>
</protein>
<dbReference type="RefSeq" id="WP_092526479.1">
    <property type="nucleotide sequence ID" value="NZ_FNCI01000009.1"/>
</dbReference>
<keyword evidence="4" id="KW-1185">Reference proteome</keyword>
<evidence type="ECO:0000256" key="1">
    <source>
        <dbReference type="SAM" id="SignalP"/>
    </source>
</evidence>
<organism evidence="3 4">
    <name type="scientific">Onishia taeanensis</name>
    <dbReference type="NCBI Taxonomy" id="284577"/>
    <lineage>
        <taxon>Bacteria</taxon>
        <taxon>Pseudomonadati</taxon>
        <taxon>Pseudomonadota</taxon>
        <taxon>Gammaproteobacteria</taxon>
        <taxon>Oceanospirillales</taxon>
        <taxon>Halomonadaceae</taxon>
        <taxon>Onishia</taxon>
    </lineage>
</organism>
<dbReference type="PANTHER" id="PTHR38037:SF2">
    <property type="entry name" value="ATP-DEPENDENT ZINC PROTEASE DOMAIN-CONTAINING PROTEIN-RELATED"/>
    <property type="match status" value="1"/>
</dbReference>
<dbReference type="InterPro" id="IPR021109">
    <property type="entry name" value="Peptidase_aspartic_dom_sf"/>
</dbReference>
<evidence type="ECO:0000259" key="2">
    <source>
        <dbReference type="Pfam" id="PF05618"/>
    </source>
</evidence>
<gene>
    <name evidence="3" type="ORF">SAMN05216571_10964</name>
</gene>
<dbReference type="PANTHER" id="PTHR38037">
    <property type="entry name" value="ZN_PROTEASE DOMAIN-CONTAINING PROTEIN"/>
    <property type="match status" value="1"/>
</dbReference>
<dbReference type="Gene3D" id="2.40.70.10">
    <property type="entry name" value="Acid Proteases"/>
    <property type="match status" value="1"/>
</dbReference>
<feature type="chain" id="PRO_5011466521" evidence="1">
    <location>
        <begin position="25"/>
        <end position="183"/>
    </location>
</feature>
<dbReference type="EMBL" id="FNCI01000009">
    <property type="protein sequence ID" value="SDG31402.1"/>
    <property type="molecule type" value="Genomic_DNA"/>
</dbReference>
<dbReference type="SUPFAM" id="SSF50630">
    <property type="entry name" value="Acid proteases"/>
    <property type="match status" value="1"/>
</dbReference>
<dbReference type="Pfam" id="PF05618">
    <property type="entry name" value="Zn_protease"/>
    <property type="match status" value="1"/>
</dbReference>
<reference evidence="3 4" key="1">
    <citation type="submission" date="2016-10" db="EMBL/GenBank/DDBJ databases">
        <authorList>
            <person name="de Groot N.N."/>
        </authorList>
    </citation>
    <scope>NUCLEOTIDE SEQUENCE [LARGE SCALE GENOMIC DNA]</scope>
    <source>
        <strain evidence="3 4">BH539</strain>
    </source>
</reference>
<evidence type="ECO:0000313" key="3">
    <source>
        <dbReference type="EMBL" id="SDG31402.1"/>
    </source>
</evidence>
<dbReference type="OrthoDB" id="8546610at2"/>
<name>A0A1G7T8I8_9GAMM</name>
<keyword evidence="1" id="KW-0732">Signal</keyword>
<feature type="signal peptide" evidence="1">
    <location>
        <begin position="1"/>
        <end position="24"/>
    </location>
</feature>
<feature type="domain" description="Retropepsin-like aspartic endopeptidase" evidence="2">
    <location>
        <begin position="32"/>
        <end position="166"/>
    </location>
</feature>
<sequence>MFALMRHLSLATLLATTTLTPALAQETTEQPVFGWVEKALVEPWGVEVKAKLDSGALTSSLDARDIERFEKDDEDWVRFRLELEDEATGEMFEKTLERPVNRDLVLRGAGGTSHRPTVIMTICLGDTRYEEDFSLRNRSKMNYPLLLGRRTISHLGVLDVDKTFLSDPGCDEDSKTVPYADEK</sequence>
<evidence type="ECO:0000313" key="4">
    <source>
        <dbReference type="Proteomes" id="UP000198641"/>
    </source>
</evidence>
<proteinExistence type="predicted"/>
<dbReference type="AlphaFoldDB" id="A0A1G7T8I8"/>